<evidence type="ECO:0000256" key="5">
    <source>
        <dbReference type="ARBA" id="ARBA00043014"/>
    </source>
</evidence>
<keyword evidence="2" id="KW-0560">Oxidoreductase</keyword>
<keyword evidence="8" id="KW-1133">Transmembrane helix</keyword>
<dbReference type="eggNOG" id="KOG1205">
    <property type="taxonomic scope" value="Eukaryota"/>
</dbReference>
<dbReference type="SMART" id="SM00822">
    <property type="entry name" value="PKS_KR"/>
    <property type="match status" value="1"/>
</dbReference>
<organism evidence="10 11">
    <name type="scientific">Ciona savignyi</name>
    <name type="common">Pacific transparent sea squirt</name>
    <dbReference type="NCBI Taxonomy" id="51511"/>
    <lineage>
        <taxon>Eukaryota</taxon>
        <taxon>Metazoa</taxon>
        <taxon>Chordata</taxon>
        <taxon>Tunicata</taxon>
        <taxon>Ascidiacea</taxon>
        <taxon>Phlebobranchia</taxon>
        <taxon>Cionidae</taxon>
        <taxon>Ciona</taxon>
    </lineage>
</organism>
<feature type="transmembrane region" description="Helical" evidence="8">
    <location>
        <begin position="6"/>
        <end position="24"/>
    </location>
</feature>
<proteinExistence type="inferred from homology"/>
<dbReference type="InterPro" id="IPR020904">
    <property type="entry name" value="Sc_DH/Rdtase_CS"/>
</dbReference>
<evidence type="ECO:0000259" key="9">
    <source>
        <dbReference type="SMART" id="SM00822"/>
    </source>
</evidence>
<evidence type="ECO:0000256" key="3">
    <source>
        <dbReference type="ARBA" id="ARBA00037096"/>
    </source>
</evidence>
<evidence type="ECO:0000256" key="2">
    <source>
        <dbReference type="ARBA" id="ARBA00023002"/>
    </source>
</evidence>
<evidence type="ECO:0000256" key="7">
    <source>
        <dbReference type="SAM" id="MobiDB-lite"/>
    </source>
</evidence>
<reference evidence="11" key="1">
    <citation type="submission" date="2003-08" db="EMBL/GenBank/DDBJ databases">
        <authorList>
            <person name="Birren B."/>
            <person name="Nusbaum C."/>
            <person name="Abebe A."/>
            <person name="Abouelleil A."/>
            <person name="Adekoya E."/>
            <person name="Ait-zahra M."/>
            <person name="Allen N."/>
            <person name="Allen T."/>
            <person name="An P."/>
            <person name="Anderson M."/>
            <person name="Anderson S."/>
            <person name="Arachchi H."/>
            <person name="Armbruster J."/>
            <person name="Bachantsang P."/>
            <person name="Baldwin J."/>
            <person name="Barry A."/>
            <person name="Bayul T."/>
            <person name="Blitshsteyn B."/>
            <person name="Bloom T."/>
            <person name="Blye J."/>
            <person name="Boguslavskiy L."/>
            <person name="Borowsky M."/>
            <person name="Boukhgalter B."/>
            <person name="Brunache A."/>
            <person name="Butler J."/>
            <person name="Calixte N."/>
            <person name="Calvo S."/>
            <person name="Camarata J."/>
            <person name="Campo K."/>
            <person name="Chang J."/>
            <person name="Cheshatsang Y."/>
            <person name="Citroen M."/>
            <person name="Collymore A."/>
            <person name="Considine T."/>
            <person name="Cook A."/>
            <person name="Cooke P."/>
            <person name="Corum B."/>
            <person name="Cuomo C."/>
            <person name="David R."/>
            <person name="Dawoe T."/>
            <person name="Degray S."/>
            <person name="Dodge S."/>
            <person name="Dooley K."/>
            <person name="Dorje P."/>
            <person name="Dorjee K."/>
            <person name="Dorris L."/>
            <person name="Duffey N."/>
            <person name="Dupes A."/>
            <person name="Elkins T."/>
            <person name="Engels R."/>
            <person name="Erickson J."/>
            <person name="Farina A."/>
            <person name="Faro S."/>
            <person name="Ferreira P."/>
            <person name="Fischer H."/>
            <person name="Fitzgerald M."/>
            <person name="Foley K."/>
            <person name="Gage D."/>
            <person name="Galagan J."/>
            <person name="Gearin G."/>
            <person name="Gnerre S."/>
            <person name="Gnirke A."/>
            <person name="Goyette A."/>
            <person name="Graham J."/>
            <person name="Grandbois E."/>
            <person name="Gyaltsen K."/>
            <person name="Hafez N."/>
            <person name="Hagopian D."/>
            <person name="Hagos B."/>
            <person name="Hall J."/>
            <person name="Hatcher B."/>
            <person name="Heller A."/>
            <person name="Higgins H."/>
            <person name="Honan T."/>
            <person name="Horn A."/>
            <person name="Houde N."/>
            <person name="Hughes L."/>
            <person name="Hulme W."/>
            <person name="Husby E."/>
            <person name="Iliev I."/>
            <person name="Jaffe D."/>
            <person name="Jones C."/>
            <person name="Kamal M."/>
            <person name="Kamat A."/>
            <person name="Kamvysselis M."/>
            <person name="Karlsson E."/>
            <person name="Kells C."/>
            <person name="Kieu A."/>
            <person name="Kisner P."/>
            <person name="Kodira C."/>
            <person name="Kulbokas E."/>
            <person name="Labutti K."/>
            <person name="Lama D."/>
            <person name="Landers T."/>
            <person name="Leger J."/>
            <person name="Levine S."/>
            <person name="Lewis D."/>
            <person name="Lewis T."/>
            <person name="Lindblad-toh K."/>
            <person name="Liu X."/>
            <person name="Lokyitsang T."/>
            <person name="Lokyitsang Y."/>
            <person name="Lucien O."/>
            <person name="Lui A."/>
            <person name="Ma L.J."/>
            <person name="Mabbitt R."/>
            <person name="Macdonald J."/>
            <person name="Maclean C."/>
            <person name="Major J."/>
            <person name="Manning J."/>
            <person name="Marabella R."/>
            <person name="Maru K."/>
            <person name="Matthews C."/>
            <person name="Mauceli E."/>
            <person name="Mccarthy M."/>
            <person name="Mcdonough S."/>
            <person name="Mcghee T."/>
            <person name="Meldrim J."/>
            <person name="Meneus L."/>
            <person name="Mesirov J."/>
            <person name="Mihalev A."/>
            <person name="Mihova T."/>
            <person name="Mikkelsen T."/>
            <person name="Mlenga V."/>
            <person name="Moru K."/>
            <person name="Mozes J."/>
            <person name="Mulrain L."/>
            <person name="Munson G."/>
            <person name="Naylor J."/>
            <person name="Newes C."/>
            <person name="Nguyen C."/>
            <person name="Nguyen N."/>
            <person name="Nguyen T."/>
            <person name="Nicol R."/>
            <person name="Nielsen C."/>
            <person name="Nizzari M."/>
            <person name="Norbu C."/>
            <person name="Norbu N."/>
            <person name="O'donnell P."/>
            <person name="Okoawo O."/>
            <person name="O'leary S."/>
            <person name="Omotosho B."/>
            <person name="O'neill K."/>
            <person name="Osman S."/>
            <person name="Parker S."/>
            <person name="Perrin D."/>
            <person name="Phunkhang P."/>
            <person name="Piqani B."/>
            <person name="Purcell S."/>
            <person name="Rachupka T."/>
            <person name="Ramasamy U."/>
            <person name="Rameau R."/>
            <person name="Ray V."/>
            <person name="Raymond C."/>
            <person name="Retta R."/>
            <person name="Richardson S."/>
            <person name="Rise C."/>
            <person name="Rodriguez J."/>
            <person name="Rogers J."/>
            <person name="Rogov P."/>
            <person name="Rutman M."/>
            <person name="Schupbach R."/>
            <person name="Seaman C."/>
            <person name="Settipalli S."/>
            <person name="Sharpe T."/>
            <person name="Sheridan J."/>
            <person name="Sherpa N."/>
            <person name="Shi J."/>
            <person name="Smirnov S."/>
            <person name="Smith C."/>
            <person name="Sougnez C."/>
            <person name="Spencer B."/>
            <person name="Stalker J."/>
            <person name="Stange-thomann N."/>
            <person name="Stavropoulos S."/>
            <person name="Stetson K."/>
            <person name="Stone C."/>
            <person name="Stone S."/>
            <person name="Stubbs M."/>
            <person name="Talamas J."/>
            <person name="Tchuinga P."/>
            <person name="Tenzing P."/>
            <person name="Tesfaye S."/>
            <person name="Theodore J."/>
            <person name="Thoulutsang Y."/>
            <person name="Topham K."/>
            <person name="Towey S."/>
            <person name="Tsamla T."/>
            <person name="Tsomo N."/>
            <person name="Vallee D."/>
            <person name="Vassiliev H."/>
            <person name="Venkataraman V."/>
            <person name="Vinson J."/>
            <person name="Vo A."/>
            <person name="Wade C."/>
            <person name="Wang S."/>
            <person name="Wangchuk T."/>
            <person name="Wangdi T."/>
            <person name="Whittaker C."/>
            <person name="Wilkinson J."/>
            <person name="Wu Y."/>
            <person name="Wyman D."/>
            <person name="Yadav S."/>
            <person name="Yang S."/>
            <person name="Yang X."/>
            <person name="Yeager S."/>
            <person name="Yee E."/>
            <person name="Young G."/>
            <person name="Zainoun J."/>
            <person name="Zembeck L."/>
            <person name="Zimmer A."/>
            <person name="Zody M."/>
            <person name="Lander E."/>
        </authorList>
    </citation>
    <scope>NUCLEOTIDE SEQUENCE [LARGE SCALE GENOMIC DNA]</scope>
</reference>
<dbReference type="InterPro" id="IPR036291">
    <property type="entry name" value="NAD(P)-bd_dom_sf"/>
</dbReference>
<keyword evidence="8" id="KW-0472">Membrane</keyword>
<reference evidence="10" key="2">
    <citation type="submission" date="2025-08" db="UniProtKB">
        <authorList>
            <consortium name="Ensembl"/>
        </authorList>
    </citation>
    <scope>IDENTIFICATION</scope>
</reference>
<dbReference type="Proteomes" id="UP000007875">
    <property type="component" value="Unassembled WGS sequence"/>
</dbReference>
<dbReference type="OMA" id="YFWIMAK"/>
<name>H2YKI8_CIOSA</name>
<evidence type="ECO:0000256" key="8">
    <source>
        <dbReference type="SAM" id="Phobius"/>
    </source>
</evidence>
<comment type="similarity">
    <text evidence="1 6">Belongs to the short-chain dehydrogenases/reductases (SDR) family.</text>
</comment>
<dbReference type="InterPro" id="IPR057326">
    <property type="entry name" value="KR_dom"/>
</dbReference>
<dbReference type="PANTHER" id="PTHR44196:SF1">
    <property type="entry name" value="DEHYDROGENASE_REDUCTASE SDR FAMILY MEMBER 7B"/>
    <property type="match status" value="1"/>
</dbReference>
<dbReference type="GO" id="GO:0016020">
    <property type="term" value="C:membrane"/>
    <property type="evidence" value="ECO:0007669"/>
    <property type="project" value="TreeGrafter"/>
</dbReference>
<dbReference type="GeneTree" id="ENSGT00940000158171"/>
<dbReference type="SUPFAM" id="SSF51735">
    <property type="entry name" value="NAD(P)-binding Rossmann-fold domains"/>
    <property type="match status" value="1"/>
</dbReference>
<dbReference type="InParanoid" id="H2YKI8"/>
<dbReference type="HOGENOM" id="CLU_010194_2_1_1"/>
<keyword evidence="11" id="KW-1185">Reference proteome</keyword>
<comment type="function">
    <text evidence="3">Putative oxidoreductase.</text>
</comment>
<dbReference type="Pfam" id="PF00106">
    <property type="entry name" value="adh_short"/>
    <property type="match status" value="1"/>
</dbReference>
<accession>H2YKI8</accession>
<feature type="region of interest" description="Disordered" evidence="7">
    <location>
        <begin position="238"/>
        <end position="257"/>
    </location>
</feature>
<dbReference type="AlphaFoldDB" id="H2YKI8"/>
<feature type="domain" description="Ketoreductase" evidence="9">
    <location>
        <begin position="35"/>
        <end position="224"/>
    </location>
</feature>
<dbReference type="GO" id="GO:0006629">
    <property type="term" value="P:lipid metabolic process"/>
    <property type="evidence" value="ECO:0007669"/>
    <property type="project" value="UniProtKB-ARBA"/>
</dbReference>
<dbReference type="PRINTS" id="PR00080">
    <property type="entry name" value="SDRFAMILY"/>
</dbReference>
<evidence type="ECO:0000256" key="4">
    <source>
        <dbReference type="ARBA" id="ARBA00040419"/>
    </source>
</evidence>
<keyword evidence="8" id="KW-0812">Transmembrane</keyword>
<dbReference type="PRINTS" id="PR00081">
    <property type="entry name" value="GDHRDH"/>
</dbReference>
<dbReference type="STRING" id="51511.ENSCSAVP00000005840"/>
<dbReference type="Ensembl" id="ENSCSAVT00000005915.1">
    <property type="protein sequence ID" value="ENSCSAVP00000005840.1"/>
    <property type="gene ID" value="ENSCSAVG00000003487.1"/>
</dbReference>
<dbReference type="GO" id="GO:0016491">
    <property type="term" value="F:oxidoreductase activity"/>
    <property type="evidence" value="ECO:0007669"/>
    <property type="project" value="UniProtKB-KW"/>
</dbReference>
<evidence type="ECO:0000313" key="10">
    <source>
        <dbReference type="Ensembl" id="ENSCSAVP00000005840.1"/>
    </source>
</evidence>
<evidence type="ECO:0000256" key="1">
    <source>
        <dbReference type="ARBA" id="ARBA00006484"/>
    </source>
</evidence>
<dbReference type="Gene3D" id="3.40.50.720">
    <property type="entry name" value="NAD(P)-binding Rossmann-like Domain"/>
    <property type="match status" value="1"/>
</dbReference>
<evidence type="ECO:0000313" key="11">
    <source>
        <dbReference type="Proteomes" id="UP000007875"/>
    </source>
</evidence>
<evidence type="ECO:0000256" key="6">
    <source>
        <dbReference type="RuleBase" id="RU000363"/>
    </source>
</evidence>
<protein>
    <recommendedName>
        <fullName evidence="4">Dehydrogenase/reductase SDR family member 7B</fullName>
    </recommendedName>
    <alternativeName>
        <fullName evidence="5">Short-chain dehydrogenase/reductase family 32C member 1</fullName>
    </alternativeName>
</protein>
<dbReference type="PROSITE" id="PS00061">
    <property type="entry name" value="ADH_SHORT"/>
    <property type="match status" value="1"/>
</dbReference>
<dbReference type="PANTHER" id="PTHR44196">
    <property type="entry name" value="DEHYDROGENASE/REDUCTASE SDR FAMILY MEMBER 7B"/>
    <property type="match status" value="1"/>
</dbReference>
<dbReference type="InterPro" id="IPR002347">
    <property type="entry name" value="SDR_fam"/>
</dbReference>
<reference evidence="10" key="3">
    <citation type="submission" date="2025-09" db="UniProtKB">
        <authorList>
            <consortium name="Ensembl"/>
        </authorList>
    </citation>
    <scope>IDENTIFICATION</scope>
</reference>
<sequence length="309" mass="33789">ASEVKMLLEIIASIFILLLLYVWLKPVAPKSLEGNVVLITGGSGGLGRACAFEFHKHGCQVILCSRNLEKLEKVKKELMESGNPSFPDPLVHYLDVSDIYDVESRVDEIVRECGGRVDVLVNNAGVGYRGDVATTMVKVFDDVMKTNFMGQVGVTRGVLPYMRGSGGGHIVGVGSVQAKLAIPNRAAYAASKHAAQAFYDCLRSEVHSDHIHVTVVNPSHINTDLCPLHLIPTHQPTYQPHPHNPNAGDGSAHGKLDDSTARGFPPSYVAREIVAAVRNNRSEITLAPFHHKMAIWIRLILPSLYFKIM</sequence>